<gene>
    <name evidence="1" type="ORF">LCGC14_1925470</name>
</gene>
<sequence>MPEDRSDKLWNQWGVGMQGDSIVILGPPRRLSKDAALTFAAWIVALTGAGDEFQKRLDEICSL</sequence>
<dbReference type="AlphaFoldDB" id="A0A0F9FPF5"/>
<evidence type="ECO:0000313" key="1">
    <source>
        <dbReference type="EMBL" id="KKL88364.1"/>
    </source>
</evidence>
<dbReference type="EMBL" id="LAZR01020586">
    <property type="protein sequence ID" value="KKL88364.1"/>
    <property type="molecule type" value="Genomic_DNA"/>
</dbReference>
<comment type="caution">
    <text evidence="1">The sequence shown here is derived from an EMBL/GenBank/DDBJ whole genome shotgun (WGS) entry which is preliminary data.</text>
</comment>
<reference evidence="1" key="1">
    <citation type="journal article" date="2015" name="Nature">
        <title>Complex archaea that bridge the gap between prokaryotes and eukaryotes.</title>
        <authorList>
            <person name="Spang A."/>
            <person name="Saw J.H."/>
            <person name="Jorgensen S.L."/>
            <person name="Zaremba-Niedzwiedzka K."/>
            <person name="Martijn J."/>
            <person name="Lind A.E."/>
            <person name="van Eijk R."/>
            <person name="Schleper C."/>
            <person name="Guy L."/>
            <person name="Ettema T.J."/>
        </authorList>
    </citation>
    <scope>NUCLEOTIDE SEQUENCE</scope>
</reference>
<protein>
    <submittedName>
        <fullName evidence="1">Uncharacterized protein</fullName>
    </submittedName>
</protein>
<proteinExistence type="predicted"/>
<organism evidence="1">
    <name type="scientific">marine sediment metagenome</name>
    <dbReference type="NCBI Taxonomy" id="412755"/>
    <lineage>
        <taxon>unclassified sequences</taxon>
        <taxon>metagenomes</taxon>
        <taxon>ecological metagenomes</taxon>
    </lineage>
</organism>
<accession>A0A0F9FPF5</accession>
<name>A0A0F9FPF5_9ZZZZ</name>